<accession>A0ABM1BG31</accession>
<dbReference type="RefSeq" id="XP_013781313.1">
    <property type="nucleotide sequence ID" value="XM_013925859.1"/>
</dbReference>
<dbReference type="InterPro" id="IPR052126">
    <property type="entry name" value="Spindle_Org/Thrombomodulin"/>
</dbReference>
<dbReference type="PANTHER" id="PTHR24036:SF5">
    <property type="entry name" value="THROMBOMODULIN"/>
    <property type="match status" value="1"/>
</dbReference>
<evidence type="ECO:0000259" key="2">
    <source>
        <dbReference type="PROSITE" id="PS51549"/>
    </source>
</evidence>
<dbReference type="SMART" id="SM00686">
    <property type="entry name" value="DM13"/>
    <property type="match status" value="3"/>
</dbReference>
<proteinExistence type="predicted"/>
<gene>
    <name evidence="4" type="primary">LOC106465624</name>
</gene>
<dbReference type="GeneID" id="106465624"/>
<keyword evidence="1" id="KW-0677">Repeat</keyword>
<organism evidence="3 4">
    <name type="scientific">Limulus polyphemus</name>
    <name type="common">Atlantic horseshoe crab</name>
    <dbReference type="NCBI Taxonomy" id="6850"/>
    <lineage>
        <taxon>Eukaryota</taxon>
        <taxon>Metazoa</taxon>
        <taxon>Ecdysozoa</taxon>
        <taxon>Arthropoda</taxon>
        <taxon>Chelicerata</taxon>
        <taxon>Merostomata</taxon>
        <taxon>Xiphosura</taxon>
        <taxon>Limulidae</taxon>
        <taxon>Limulus</taxon>
    </lineage>
</organism>
<dbReference type="InterPro" id="IPR019545">
    <property type="entry name" value="DM13_domain"/>
</dbReference>
<keyword evidence="3" id="KW-1185">Reference proteome</keyword>
<feature type="non-terminal residue" evidence="4">
    <location>
        <position position="382"/>
    </location>
</feature>
<sequence length="382" mass="42809">MTKKKFISFEIMMFSKVDLIEGPDAFFWAGTTPEPSPEGFIVPDENETKNILGRYNNQDISIKLPDGKTIKDVKWLSVWCRQFTVNFGSLKIPADLELPESLVLGGIPNFAHGVKSDPVVIKDAKTIYIPNLMYDGAGPDAFFLVGKGDKPHSDGVTKVPDERGSTGVLHGYKGEDITLMLPGDLTFYDIDWFSLYCIEFQENFGHVIIPKNLNVPAKVKRAASVTEGIDFKMNNMKGKYFGKYIGDFKSNAHGVMGKVYAASPNTFYIENFSYDGQGPDAFFWVGTSPDPSPDGTIVPDELGTTNVLGSYDNKGIAITLPEGKTINEIKWLSVWCRKFTTLMREEWNNLMQQEDFATTPTGRRKRPTLVQVCMWVNNSWEK</sequence>
<dbReference type="PROSITE" id="PS51549">
    <property type="entry name" value="DM13"/>
    <property type="match status" value="3"/>
</dbReference>
<evidence type="ECO:0000313" key="4">
    <source>
        <dbReference type="RefSeq" id="XP_013781313.1"/>
    </source>
</evidence>
<feature type="domain" description="DM13" evidence="2">
    <location>
        <begin position="1"/>
        <end position="93"/>
    </location>
</feature>
<evidence type="ECO:0000313" key="3">
    <source>
        <dbReference type="Proteomes" id="UP000694941"/>
    </source>
</evidence>
<name>A0ABM1BG31_LIMPO</name>
<dbReference type="Proteomes" id="UP000694941">
    <property type="component" value="Unplaced"/>
</dbReference>
<dbReference type="PANTHER" id="PTHR24036">
    <property type="entry name" value="SKELETOR-RELATED"/>
    <property type="match status" value="1"/>
</dbReference>
<reference evidence="4" key="1">
    <citation type="submission" date="2025-08" db="UniProtKB">
        <authorList>
            <consortium name="RefSeq"/>
        </authorList>
    </citation>
    <scope>IDENTIFICATION</scope>
    <source>
        <tissue evidence="4">Muscle</tissue>
    </source>
</reference>
<evidence type="ECO:0000256" key="1">
    <source>
        <dbReference type="ARBA" id="ARBA00022737"/>
    </source>
</evidence>
<feature type="domain" description="DM13" evidence="2">
    <location>
        <begin position="105"/>
        <end position="210"/>
    </location>
</feature>
<feature type="domain" description="DM13" evidence="2">
    <location>
        <begin position="242"/>
        <end position="349"/>
    </location>
</feature>
<protein>
    <submittedName>
        <fullName evidence="4">Protein Skeletor, isoforms B/C-like</fullName>
    </submittedName>
</protein>
<dbReference type="Pfam" id="PF10517">
    <property type="entry name" value="DM13"/>
    <property type="match status" value="3"/>
</dbReference>